<proteinExistence type="predicted"/>
<accession>A0A0E9SY11</accession>
<name>A0A0E9SY11_ANGAN</name>
<reference evidence="1" key="2">
    <citation type="journal article" date="2015" name="Fish Shellfish Immunol.">
        <title>Early steps in the European eel (Anguilla anguilla)-Vibrio vulnificus interaction in the gills: Role of the RtxA13 toxin.</title>
        <authorList>
            <person name="Callol A."/>
            <person name="Pajuelo D."/>
            <person name="Ebbesson L."/>
            <person name="Teles M."/>
            <person name="MacKenzie S."/>
            <person name="Amaro C."/>
        </authorList>
    </citation>
    <scope>NUCLEOTIDE SEQUENCE</scope>
</reference>
<protein>
    <submittedName>
        <fullName evidence="1">Uncharacterized protein</fullName>
    </submittedName>
</protein>
<reference evidence="1" key="1">
    <citation type="submission" date="2014-11" db="EMBL/GenBank/DDBJ databases">
        <authorList>
            <person name="Amaro Gonzalez C."/>
        </authorList>
    </citation>
    <scope>NUCLEOTIDE SEQUENCE</scope>
</reference>
<dbReference type="AlphaFoldDB" id="A0A0E9SY11"/>
<dbReference type="EMBL" id="GBXM01062386">
    <property type="protein sequence ID" value="JAH46191.1"/>
    <property type="molecule type" value="Transcribed_RNA"/>
</dbReference>
<evidence type="ECO:0000313" key="1">
    <source>
        <dbReference type="EMBL" id="JAH46191.1"/>
    </source>
</evidence>
<organism evidence="1">
    <name type="scientific">Anguilla anguilla</name>
    <name type="common">European freshwater eel</name>
    <name type="synonym">Muraena anguilla</name>
    <dbReference type="NCBI Taxonomy" id="7936"/>
    <lineage>
        <taxon>Eukaryota</taxon>
        <taxon>Metazoa</taxon>
        <taxon>Chordata</taxon>
        <taxon>Craniata</taxon>
        <taxon>Vertebrata</taxon>
        <taxon>Euteleostomi</taxon>
        <taxon>Actinopterygii</taxon>
        <taxon>Neopterygii</taxon>
        <taxon>Teleostei</taxon>
        <taxon>Anguilliformes</taxon>
        <taxon>Anguillidae</taxon>
        <taxon>Anguilla</taxon>
    </lineage>
</organism>
<sequence>MQHQWQTAVENFGITSQCIMQITDKLSIRKNKFKQPLSFNAPLVNHTQATCAYV</sequence>